<comment type="caution">
    <text evidence="1">The sequence shown here is derived from an EMBL/GenBank/DDBJ whole genome shotgun (WGS) entry which is preliminary data.</text>
</comment>
<proteinExistence type="predicted"/>
<evidence type="ECO:0000313" key="1">
    <source>
        <dbReference type="EMBL" id="CAF4809293.1"/>
    </source>
</evidence>
<name>A0A821PUU6_9BILA</name>
<sequence>LPQNRLQTGATLLLTSITFRWTVNRSLVSRYCPSQAKQILAHKNIF</sequence>
<dbReference type="EMBL" id="CAJOBP010050183">
    <property type="protein sequence ID" value="CAF4809293.1"/>
    <property type="molecule type" value="Genomic_DNA"/>
</dbReference>
<organism evidence="1 2">
    <name type="scientific">Rotaria socialis</name>
    <dbReference type="NCBI Taxonomy" id="392032"/>
    <lineage>
        <taxon>Eukaryota</taxon>
        <taxon>Metazoa</taxon>
        <taxon>Spiralia</taxon>
        <taxon>Gnathifera</taxon>
        <taxon>Rotifera</taxon>
        <taxon>Eurotatoria</taxon>
        <taxon>Bdelloidea</taxon>
        <taxon>Philodinida</taxon>
        <taxon>Philodinidae</taxon>
        <taxon>Rotaria</taxon>
    </lineage>
</organism>
<protein>
    <submittedName>
        <fullName evidence="1">Uncharacterized protein</fullName>
    </submittedName>
</protein>
<keyword evidence="2" id="KW-1185">Reference proteome</keyword>
<dbReference type="Proteomes" id="UP000663873">
    <property type="component" value="Unassembled WGS sequence"/>
</dbReference>
<accession>A0A821PUU6</accession>
<gene>
    <name evidence="1" type="ORF">UJA718_LOCUS41649</name>
</gene>
<feature type="non-terminal residue" evidence="1">
    <location>
        <position position="1"/>
    </location>
</feature>
<dbReference type="AlphaFoldDB" id="A0A821PUU6"/>
<reference evidence="1" key="1">
    <citation type="submission" date="2021-02" db="EMBL/GenBank/DDBJ databases">
        <authorList>
            <person name="Nowell W R."/>
        </authorList>
    </citation>
    <scope>NUCLEOTIDE SEQUENCE</scope>
</reference>
<evidence type="ECO:0000313" key="2">
    <source>
        <dbReference type="Proteomes" id="UP000663873"/>
    </source>
</evidence>